<dbReference type="EMBL" id="KQ435711">
    <property type="protein sequence ID" value="KOX79493.1"/>
    <property type="molecule type" value="Genomic_DNA"/>
</dbReference>
<dbReference type="Proteomes" id="UP000053105">
    <property type="component" value="Unassembled WGS sequence"/>
</dbReference>
<evidence type="ECO:0000256" key="1">
    <source>
        <dbReference type="SAM" id="MobiDB-lite"/>
    </source>
</evidence>
<dbReference type="OrthoDB" id="10502012at2759"/>
<name>A0A0M9AAU8_9HYME</name>
<evidence type="ECO:0000313" key="3">
    <source>
        <dbReference type="Proteomes" id="UP000053105"/>
    </source>
</evidence>
<feature type="region of interest" description="Disordered" evidence="1">
    <location>
        <begin position="1"/>
        <end position="20"/>
    </location>
</feature>
<gene>
    <name evidence="2" type="ORF">WN51_02758</name>
</gene>
<evidence type="ECO:0000313" key="2">
    <source>
        <dbReference type="EMBL" id="KOX79493.1"/>
    </source>
</evidence>
<protein>
    <submittedName>
        <fullName evidence="2">Uncharacterized protein</fullName>
    </submittedName>
</protein>
<sequence>MHHSTKSHQGALGPRRSHLDRARRTKAEPLLPSVSPKPVFSFFFCSQPPLQPTSDRIAAPTVPAETPKQTVWRSIDPVWGISGGSVIEETTEIRPDGSQHSEHDTLFHWISFSRYVWRFEMILRVCQWWKYRGGIGLRFWGREVEMDGVWKSGE</sequence>
<dbReference type="AlphaFoldDB" id="A0A0M9AAU8"/>
<accession>A0A0M9AAU8</accession>
<organism evidence="2 3">
    <name type="scientific">Melipona quadrifasciata</name>
    <dbReference type="NCBI Taxonomy" id="166423"/>
    <lineage>
        <taxon>Eukaryota</taxon>
        <taxon>Metazoa</taxon>
        <taxon>Ecdysozoa</taxon>
        <taxon>Arthropoda</taxon>
        <taxon>Hexapoda</taxon>
        <taxon>Insecta</taxon>
        <taxon>Pterygota</taxon>
        <taxon>Neoptera</taxon>
        <taxon>Endopterygota</taxon>
        <taxon>Hymenoptera</taxon>
        <taxon>Apocrita</taxon>
        <taxon>Aculeata</taxon>
        <taxon>Apoidea</taxon>
        <taxon>Anthophila</taxon>
        <taxon>Apidae</taxon>
        <taxon>Melipona</taxon>
    </lineage>
</organism>
<proteinExistence type="predicted"/>
<reference evidence="2 3" key="1">
    <citation type="submission" date="2015-07" db="EMBL/GenBank/DDBJ databases">
        <title>The genome of Melipona quadrifasciata.</title>
        <authorList>
            <person name="Pan H."/>
            <person name="Kapheim K."/>
        </authorList>
    </citation>
    <scope>NUCLEOTIDE SEQUENCE [LARGE SCALE GENOMIC DNA]</scope>
    <source>
        <strain evidence="2">0111107301</strain>
        <tissue evidence="2">Whole body</tissue>
    </source>
</reference>
<keyword evidence="3" id="KW-1185">Reference proteome</keyword>